<feature type="compositionally biased region" description="Basic and acidic residues" evidence="1">
    <location>
        <begin position="42"/>
        <end position="58"/>
    </location>
</feature>
<keyword evidence="3" id="KW-1185">Reference proteome</keyword>
<gene>
    <name evidence="2" type="ORF">DCS_03227</name>
</gene>
<evidence type="ECO:0000313" key="2">
    <source>
        <dbReference type="EMBL" id="KYK62082.1"/>
    </source>
</evidence>
<comment type="caution">
    <text evidence="2">The sequence shown here is derived from an EMBL/GenBank/DDBJ whole genome shotgun (WGS) entry which is preliminary data.</text>
</comment>
<proteinExistence type="predicted"/>
<reference evidence="2 3" key="1">
    <citation type="journal article" date="2016" name="Sci. Rep.">
        <title>Insights into Adaptations to a Near-Obligate Nematode Endoparasitic Lifestyle from the Finished Genome of Drechmeria coniospora.</title>
        <authorList>
            <person name="Zhang L."/>
            <person name="Zhou Z."/>
            <person name="Guo Q."/>
            <person name="Fokkens L."/>
            <person name="Miskei M."/>
            <person name="Pocsi I."/>
            <person name="Zhang W."/>
            <person name="Chen M."/>
            <person name="Wang L."/>
            <person name="Sun Y."/>
            <person name="Donzelli B.G."/>
            <person name="Gibson D.M."/>
            <person name="Nelson D.R."/>
            <person name="Luo J.G."/>
            <person name="Rep M."/>
            <person name="Liu H."/>
            <person name="Yang S."/>
            <person name="Wang J."/>
            <person name="Krasnoff S.B."/>
            <person name="Xu Y."/>
            <person name="Molnar I."/>
            <person name="Lin M."/>
        </authorList>
    </citation>
    <scope>NUCLEOTIDE SEQUENCE [LARGE SCALE GENOMIC DNA]</scope>
    <source>
        <strain evidence="2 3">ARSEF 6962</strain>
    </source>
</reference>
<accession>A0A151GYH5</accession>
<evidence type="ECO:0000313" key="3">
    <source>
        <dbReference type="Proteomes" id="UP000076580"/>
    </source>
</evidence>
<dbReference type="Proteomes" id="UP000076580">
    <property type="component" value="Chromosome 01"/>
</dbReference>
<dbReference type="AlphaFoldDB" id="A0A151GYH5"/>
<dbReference type="RefSeq" id="XP_040661434.1">
    <property type="nucleotide sequence ID" value="XM_040800551.1"/>
</dbReference>
<organism evidence="2 3">
    <name type="scientific">Drechmeria coniospora</name>
    <name type="common">Nematophagous fungus</name>
    <name type="synonym">Meria coniospora</name>
    <dbReference type="NCBI Taxonomy" id="98403"/>
    <lineage>
        <taxon>Eukaryota</taxon>
        <taxon>Fungi</taxon>
        <taxon>Dikarya</taxon>
        <taxon>Ascomycota</taxon>
        <taxon>Pezizomycotina</taxon>
        <taxon>Sordariomycetes</taxon>
        <taxon>Hypocreomycetidae</taxon>
        <taxon>Hypocreales</taxon>
        <taxon>Ophiocordycipitaceae</taxon>
        <taxon>Drechmeria</taxon>
    </lineage>
</organism>
<evidence type="ECO:0000256" key="1">
    <source>
        <dbReference type="SAM" id="MobiDB-lite"/>
    </source>
</evidence>
<feature type="region of interest" description="Disordered" evidence="1">
    <location>
        <begin position="101"/>
        <end position="125"/>
    </location>
</feature>
<dbReference type="InParanoid" id="A0A151GYH5"/>
<protein>
    <submittedName>
        <fullName evidence="2">Uncharacterized protein</fullName>
    </submittedName>
</protein>
<sequence>MIRIHPDLRRRIASERHDVLYRRPLPTTSTDKDPALSMPLHQDGRKAWTGDGPRRHPSIDATSLHPTLDRIAAFVLGAPHGYPDPKQRNSWASGMLSSGRAVRGGAGGGGAERRRNANVRQGYNDRMGTTKITMDTTKTIIRQSYWQDKDHNGYDKDHNGYDKDRNGYDKDHIGYDKDHNVYDKDHIGYDKDHNGYDNGTSIAVAGGSNNNVFHVLHLHEATISTTKALPRRGTHHE</sequence>
<feature type="region of interest" description="Disordered" evidence="1">
    <location>
        <begin position="23"/>
        <end position="63"/>
    </location>
</feature>
<dbReference type="EMBL" id="LAYC01000001">
    <property type="protein sequence ID" value="KYK62082.1"/>
    <property type="molecule type" value="Genomic_DNA"/>
</dbReference>
<dbReference type="GeneID" id="63715870"/>
<name>A0A151GYH5_DRECN</name>